<comment type="caution">
    <text evidence="7">The sequence shown here is derived from an EMBL/GenBank/DDBJ whole genome shotgun (WGS) entry which is preliminary data.</text>
</comment>
<gene>
    <name evidence="7" type="ORF">C7959_10512</name>
</gene>
<feature type="domain" description="Methyl-accepting transducer" evidence="5">
    <location>
        <begin position="294"/>
        <end position="542"/>
    </location>
</feature>
<keyword evidence="4" id="KW-0472">Membrane</keyword>
<dbReference type="SUPFAM" id="SSF58104">
    <property type="entry name" value="Methyl-accepting chemotaxis protein (MCP) signaling domain"/>
    <property type="match status" value="1"/>
</dbReference>
<dbReference type="STRING" id="926561.GCA_000379025_00295"/>
<dbReference type="Pfam" id="PF00015">
    <property type="entry name" value="MCPsignal"/>
    <property type="match status" value="1"/>
</dbReference>
<dbReference type="PANTHER" id="PTHR32089:SF112">
    <property type="entry name" value="LYSOZYME-LIKE PROTEIN-RELATED"/>
    <property type="match status" value="1"/>
</dbReference>
<dbReference type="EMBL" id="SOEG01000005">
    <property type="protein sequence ID" value="TDX52658.1"/>
    <property type="molecule type" value="Genomic_DNA"/>
</dbReference>
<dbReference type="InterPro" id="IPR004090">
    <property type="entry name" value="Chemotax_Me-accpt_rcpt"/>
</dbReference>
<dbReference type="AlphaFoldDB" id="A0A4R8H0D6"/>
<evidence type="ECO:0000259" key="6">
    <source>
        <dbReference type="PROSITE" id="PS50885"/>
    </source>
</evidence>
<comment type="similarity">
    <text evidence="2">Belongs to the methyl-accepting chemotaxis (MCP) protein family.</text>
</comment>
<dbReference type="GO" id="GO:0007165">
    <property type="term" value="P:signal transduction"/>
    <property type="evidence" value="ECO:0007669"/>
    <property type="project" value="UniProtKB-KW"/>
</dbReference>
<protein>
    <submittedName>
        <fullName evidence="7">Methyl-accepting chemotaxis protein</fullName>
    </submittedName>
</protein>
<feature type="transmembrane region" description="Helical" evidence="4">
    <location>
        <begin position="38"/>
        <end position="60"/>
    </location>
</feature>
<evidence type="ECO:0000313" key="8">
    <source>
        <dbReference type="Proteomes" id="UP000295832"/>
    </source>
</evidence>
<dbReference type="SMART" id="SM00304">
    <property type="entry name" value="HAMP"/>
    <property type="match status" value="1"/>
</dbReference>
<evidence type="ECO:0000256" key="3">
    <source>
        <dbReference type="PROSITE-ProRule" id="PRU00284"/>
    </source>
</evidence>
<dbReference type="GO" id="GO:0006935">
    <property type="term" value="P:chemotaxis"/>
    <property type="evidence" value="ECO:0007669"/>
    <property type="project" value="InterPro"/>
</dbReference>
<feature type="domain" description="HAMP" evidence="6">
    <location>
        <begin position="243"/>
        <end position="296"/>
    </location>
</feature>
<sequence length="571" mass="63710">MNKFIKVIKNKILSFGNKIKANNILGKKFNNLKFKTKLFLGFGAVILVFLLGSGVNILFLNNINNSVENLEVAGDNMHYILKLATIVRGKYIDAIDLVDNNRKAKAVRHFNNHEKEFQKVIDHLKNQVKNKDIEFLLEELISLNQTYNDIFNKQLIPVWRIKNGEKLSNYSGIVNYRVPMVALVNTRDDMIQASNSLNRIFVEERESFLNIFNQNLGLTGRSFMISIISTIIMSLVIIRLLENNLVNTLEKLANYSREIASGNLKVEKLKIRTDDQIEDLARSFNIMVDNLCELLSNISNASNEVTGFSQELSSLSIEVDATINSASSIIDDMSEGVDQLAVNSQEVMDFSYEVVNITQEGHTKIRSSVDQMIKIEETVENVAEVVGEFSKQSEEIGKITELIDRIADQTNLLALNASIEAARAGFIRSGSRESSRGEAGSGFAVVAEEIRNLAKETSNATNNIDSLIREIQSKSKEAIKAITTGKKESQAGERIIKEAGEAFKLVNNAIDDTVTHIEETTASTEELAAGSQQVLEVTDEVKSISQQVTKESEKLSMMAENLNNLVQNFNL</sequence>
<dbReference type="InterPro" id="IPR003660">
    <property type="entry name" value="HAMP_dom"/>
</dbReference>
<organism evidence="7 8">
    <name type="scientific">Orenia marismortui</name>
    <dbReference type="NCBI Taxonomy" id="46469"/>
    <lineage>
        <taxon>Bacteria</taxon>
        <taxon>Bacillati</taxon>
        <taxon>Bacillota</taxon>
        <taxon>Clostridia</taxon>
        <taxon>Halanaerobiales</taxon>
        <taxon>Halobacteroidaceae</taxon>
        <taxon>Orenia</taxon>
    </lineage>
</organism>
<reference evidence="7 8" key="1">
    <citation type="submission" date="2019-03" db="EMBL/GenBank/DDBJ databases">
        <title>Subsurface microbial communities from deep shales in Ohio and West Virginia, USA.</title>
        <authorList>
            <person name="Wrighton K."/>
        </authorList>
    </citation>
    <scope>NUCLEOTIDE SEQUENCE [LARGE SCALE GENOMIC DNA]</scope>
    <source>
        <strain evidence="7 8">MSL 6dP</strain>
    </source>
</reference>
<keyword evidence="4" id="KW-1133">Transmembrane helix</keyword>
<dbReference type="Proteomes" id="UP000295832">
    <property type="component" value="Unassembled WGS sequence"/>
</dbReference>
<dbReference type="GO" id="GO:0004888">
    <property type="term" value="F:transmembrane signaling receptor activity"/>
    <property type="evidence" value="ECO:0007669"/>
    <property type="project" value="InterPro"/>
</dbReference>
<evidence type="ECO:0000259" key="5">
    <source>
        <dbReference type="PROSITE" id="PS50111"/>
    </source>
</evidence>
<keyword evidence="8" id="KW-1185">Reference proteome</keyword>
<dbReference type="PRINTS" id="PR00260">
    <property type="entry name" value="CHEMTRNSDUCR"/>
</dbReference>
<name>A0A4R8H0D6_9FIRM</name>
<dbReference type="Gene3D" id="1.10.287.950">
    <property type="entry name" value="Methyl-accepting chemotaxis protein"/>
    <property type="match status" value="1"/>
</dbReference>
<proteinExistence type="inferred from homology"/>
<dbReference type="PANTHER" id="PTHR32089">
    <property type="entry name" value="METHYL-ACCEPTING CHEMOTAXIS PROTEIN MCPB"/>
    <property type="match status" value="1"/>
</dbReference>
<dbReference type="CDD" id="cd11386">
    <property type="entry name" value="MCP_signal"/>
    <property type="match status" value="1"/>
</dbReference>
<dbReference type="InterPro" id="IPR004089">
    <property type="entry name" value="MCPsignal_dom"/>
</dbReference>
<evidence type="ECO:0000256" key="4">
    <source>
        <dbReference type="SAM" id="Phobius"/>
    </source>
</evidence>
<dbReference type="PROSITE" id="PS50111">
    <property type="entry name" value="CHEMOTAXIS_TRANSDUC_2"/>
    <property type="match status" value="1"/>
</dbReference>
<evidence type="ECO:0000256" key="1">
    <source>
        <dbReference type="ARBA" id="ARBA00023224"/>
    </source>
</evidence>
<dbReference type="CDD" id="cd06225">
    <property type="entry name" value="HAMP"/>
    <property type="match status" value="1"/>
</dbReference>
<evidence type="ECO:0000256" key="2">
    <source>
        <dbReference type="ARBA" id="ARBA00029447"/>
    </source>
</evidence>
<dbReference type="Pfam" id="PF00672">
    <property type="entry name" value="HAMP"/>
    <property type="match status" value="1"/>
</dbReference>
<keyword evidence="1 3" id="KW-0807">Transducer</keyword>
<keyword evidence="4" id="KW-0812">Transmembrane</keyword>
<dbReference type="RefSeq" id="WP_134115344.1">
    <property type="nucleotide sequence ID" value="NZ_SOEG01000005.1"/>
</dbReference>
<dbReference type="PROSITE" id="PS50885">
    <property type="entry name" value="HAMP"/>
    <property type="match status" value="1"/>
</dbReference>
<dbReference type="GO" id="GO:0016020">
    <property type="term" value="C:membrane"/>
    <property type="evidence" value="ECO:0007669"/>
    <property type="project" value="InterPro"/>
</dbReference>
<dbReference type="SMART" id="SM00283">
    <property type="entry name" value="MA"/>
    <property type="match status" value="1"/>
</dbReference>
<accession>A0A4R8H0D6</accession>
<evidence type="ECO:0000313" key="7">
    <source>
        <dbReference type="EMBL" id="TDX52658.1"/>
    </source>
</evidence>